<evidence type="ECO:0000313" key="3">
    <source>
        <dbReference type="Proteomes" id="UP000095094"/>
    </source>
</evidence>
<gene>
    <name evidence="2" type="ORF">BCR25_02200</name>
</gene>
<evidence type="ECO:0000256" key="1">
    <source>
        <dbReference type="SAM" id="Phobius"/>
    </source>
</evidence>
<name>A0A1E5H6R9_9ENTE</name>
<dbReference type="EMBL" id="MIJY01000001">
    <property type="protein sequence ID" value="OEG20649.1"/>
    <property type="molecule type" value="Genomic_DNA"/>
</dbReference>
<accession>A0A1E5H6R9</accession>
<reference evidence="3" key="1">
    <citation type="submission" date="2016-09" db="EMBL/GenBank/DDBJ databases">
        <authorList>
            <person name="Gulvik C.A."/>
        </authorList>
    </citation>
    <scope>NUCLEOTIDE SEQUENCE [LARGE SCALE GENOMIC DNA]</scope>
    <source>
        <strain evidence="3">LMG 8895</strain>
    </source>
</reference>
<protein>
    <submittedName>
        <fullName evidence="2">Uncharacterized protein</fullName>
    </submittedName>
</protein>
<keyword evidence="1" id="KW-1133">Transmembrane helix</keyword>
<keyword evidence="3" id="KW-1185">Reference proteome</keyword>
<dbReference type="Proteomes" id="UP000095094">
    <property type="component" value="Unassembled WGS sequence"/>
</dbReference>
<dbReference type="OrthoDB" id="2185819at2"/>
<organism evidence="2 3">
    <name type="scientific">Enterococcus termitis</name>
    <dbReference type="NCBI Taxonomy" id="332950"/>
    <lineage>
        <taxon>Bacteria</taxon>
        <taxon>Bacillati</taxon>
        <taxon>Bacillota</taxon>
        <taxon>Bacilli</taxon>
        <taxon>Lactobacillales</taxon>
        <taxon>Enterococcaceae</taxon>
        <taxon>Enterococcus</taxon>
    </lineage>
</organism>
<dbReference type="RefSeq" id="WP_069661958.1">
    <property type="nucleotide sequence ID" value="NZ_JBHUJJ010000001.1"/>
</dbReference>
<comment type="caution">
    <text evidence="2">The sequence shown here is derived from an EMBL/GenBank/DDBJ whole genome shotgun (WGS) entry which is preliminary data.</text>
</comment>
<evidence type="ECO:0000313" key="2">
    <source>
        <dbReference type="EMBL" id="OEG20649.1"/>
    </source>
</evidence>
<sequence length="149" mass="17023">MVTFFRTDKMKRLLFVYWLLVPLLFGVYLLSFAAVKTVSVSSIFLTIPAITLTTIVVLLLLFQLYGLSILGDSSGCRHSLLGVYLKFSMIQQLFTVNIPGFLLCLFFYRSLSDSKENSTLSKQVRWLSYMLMVMVGLLTILVTWIRLSL</sequence>
<feature type="transmembrane region" description="Helical" evidence="1">
    <location>
        <begin position="40"/>
        <end position="62"/>
    </location>
</feature>
<feature type="transmembrane region" description="Helical" evidence="1">
    <location>
        <begin position="128"/>
        <end position="147"/>
    </location>
</feature>
<feature type="transmembrane region" description="Helical" evidence="1">
    <location>
        <begin position="12"/>
        <end position="34"/>
    </location>
</feature>
<keyword evidence="1" id="KW-0472">Membrane</keyword>
<keyword evidence="1" id="KW-0812">Transmembrane</keyword>
<dbReference type="AlphaFoldDB" id="A0A1E5H6R9"/>
<feature type="transmembrane region" description="Helical" evidence="1">
    <location>
        <begin position="83"/>
        <end position="108"/>
    </location>
</feature>
<proteinExistence type="predicted"/>